<dbReference type="Gene3D" id="3.30.730.10">
    <property type="entry name" value="AP2/ERF domain"/>
    <property type="match status" value="1"/>
</dbReference>
<feature type="region of interest" description="Disordered" evidence="6">
    <location>
        <begin position="78"/>
        <end position="126"/>
    </location>
</feature>
<dbReference type="GO" id="GO:0003700">
    <property type="term" value="F:DNA-binding transcription factor activity"/>
    <property type="evidence" value="ECO:0007669"/>
    <property type="project" value="InterPro"/>
</dbReference>
<evidence type="ECO:0000256" key="2">
    <source>
        <dbReference type="ARBA" id="ARBA00023015"/>
    </source>
</evidence>
<feature type="domain" description="AP2/ERF" evidence="7">
    <location>
        <begin position="120"/>
        <end position="178"/>
    </location>
</feature>
<evidence type="ECO:0000259" key="7">
    <source>
        <dbReference type="PROSITE" id="PS51032"/>
    </source>
</evidence>
<dbReference type="InterPro" id="IPR001471">
    <property type="entry name" value="AP2/ERF_dom"/>
</dbReference>
<proteinExistence type="predicted"/>
<dbReference type="OrthoDB" id="1917565at2759"/>
<dbReference type="EMBL" id="BDDD01001175">
    <property type="protein sequence ID" value="GAV73973.1"/>
    <property type="molecule type" value="Genomic_DNA"/>
</dbReference>
<evidence type="ECO:0000256" key="5">
    <source>
        <dbReference type="ARBA" id="ARBA00023242"/>
    </source>
</evidence>
<feature type="compositionally biased region" description="Polar residues" evidence="6">
    <location>
        <begin position="182"/>
        <end position="221"/>
    </location>
</feature>
<evidence type="ECO:0000256" key="3">
    <source>
        <dbReference type="ARBA" id="ARBA00023125"/>
    </source>
</evidence>
<evidence type="ECO:0000256" key="4">
    <source>
        <dbReference type="ARBA" id="ARBA00023163"/>
    </source>
</evidence>
<evidence type="ECO:0000313" key="8">
    <source>
        <dbReference type="EMBL" id="GAV73973.1"/>
    </source>
</evidence>
<dbReference type="CDD" id="cd00018">
    <property type="entry name" value="AP2"/>
    <property type="match status" value="1"/>
</dbReference>
<organism evidence="8 9">
    <name type="scientific">Cephalotus follicularis</name>
    <name type="common">Albany pitcher plant</name>
    <dbReference type="NCBI Taxonomy" id="3775"/>
    <lineage>
        <taxon>Eukaryota</taxon>
        <taxon>Viridiplantae</taxon>
        <taxon>Streptophyta</taxon>
        <taxon>Embryophyta</taxon>
        <taxon>Tracheophyta</taxon>
        <taxon>Spermatophyta</taxon>
        <taxon>Magnoliopsida</taxon>
        <taxon>eudicotyledons</taxon>
        <taxon>Gunneridae</taxon>
        <taxon>Pentapetalae</taxon>
        <taxon>rosids</taxon>
        <taxon>fabids</taxon>
        <taxon>Oxalidales</taxon>
        <taxon>Cephalotaceae</taxon>
        <taxon>Cephalotus</taxon>
    </lineage>
</organism>
<reference evidence="9" key="1">
    <citation type="submission" date="2016-04" db="EMBL/GenBank/DDBJ databases">
        <title>Cephalotus genome sequencing.</title>
        <authorList>
            <person name="Fukushima K."/>
            <person name="Hasebe M."/>
            <person name="Fang X."/>
        </authorList>
    </citation>
    <scope>NUCLEOTIDE SEQUENCE [LARGE SCALE GENOMIC DNA]</scope>
    <source>
        <strain evidence="9">cv. St1</strain>
    </source>
</reference>
<accession>A0A1Q3C1Q9</accession>
<dbReference type="GO" id="GO:0003677">
    <property type="term" value="F:DNA binding"/>
    <property type="evidence" value="ECO:0007669"/>
    <property type="project" value="UniProtKB-KW"/>
</dbReference>
<dbReference type="PRINTS" id="PR00367">
    <property type="entry name" value="ETHRSPELEMNT"/>
</dbReference>
<dbReference type="InterPro" id="IPR016177">
    <property type="entry name" value="DNA-bd_dom_sf"/>
</dbReference>
<dbReference type="Pfam" id="PF00847">
    <property type="entry name" value="AP2"/>
    <property type="match status" value="1"/>
</dbReference>
<dbReference type="InterPro" id="IPR036955">
    <property type="entry name" value="AP2/ERF_dom_sf"/>
</dbReference>
<dbReference type="PANTHER" id="PTHR31194:SF62">
    <property type="entry name" value="ETHYLENE-RESPONSIVE TRANSCRIPTION FACTOR ERF118"/>
    <property type="match status" value="1"/>
</dbReference>
<sequence>MPGLQKQSVNILKPCKKTKQNPSNLSDEFKPMRKIRVICHDPYATDSSEDESESCDKKVESKLFITEINLPLVLHQSMRQPKPPVEPENSCQASNNSKNSAKKRKVLPKTPCDGSPDSQKHVGVRRRRWGKWAAEIRDPIKKARKWLGTYDTFEEAVNAYNDQKVKFDALMVAAAPSEKSNDMSSSVAAAGYQTQSKSQSRSHNIVMSSTDDSDSVISHTSPSSVLVDTSASVAASNGDGKCGDLSKECIDANFEINFADLQIPADLGELNFGADLDFELRDEFGLLGSDYCDLDDLKLGGLDDNGPSGLPDFDFDLGNDELSNFINDLPPLNIACP</sequence>
<evidence type="ECO:0000256" key="1">
    <source>
        <dbReference type="ARBA" id="ARBA00004123"/>
    </source>
</evidence>
<dbReference type="SUPFAM" id="SSF54171">
    <property type="entry name" value="DNA-binding domain"/>
    <property type="match status" value="1"/>
</dbReference>
<keyword evidence="9" id="KW-1185">Reference proteome</keyword>
<feature type="region of interest" description="Disordered" evidence="6">
    <location>
        <begin position="178"/>
        <end position="221"/>
    </location>
</feature>
<dbReference type="PROSITE" id="PS51032">
    <property type="entry name" value="AP2_ERF"/>
    <property type="match status" value="1"/>
</dbReference>
<keyword evidence="3" id="KW-0238">DNA-binding</keyword>
<dbReference type="FunCoup" id="A0A1Q3C1Q9">
    <property type="interactions" value="590"/>
</dbReference>
<comment type="caution">
    <text evidence="8">The sequence shown here is derived from an EMBL/GenBank/DDBJ whole genome shotgun (WGS) entry which is preliminary data.</text>
</comment>
<gene>
    <name evidence="8" type="ORF">CFOL_v3_17456</name>
</gene>
<evidence type="ECO:0000256" key="6">
    <source>
        <dbReference type="SAM" id="MobiDB-lite"/>
    </source>
</evidence>
<protein>
    <submittedName>
        <fullName evidence="8">AP2 domain-containing protein</fullName>
    </submittedName>
</protein>
<name>A0A1Q3C1Q9_CEPFO</name>
<dbReference type="PANTHER" id="PTHR31194">
    <property type="entry name" value="SHN SHINE , DNA BINDING / TRANSCRIPTION FACTOR"/>
    <property type="match status" value="1"/>
</dbReference>
<dbReference type="GO" id="GO:0005634">
    <property type="term" value="C:nucleus"/>
    <property type="evidence" value="ECO:0007669"/>
    <property type="project" value="UniProtKB-SubCell"/>
</dbReference>
<dbReference type="InParanoid" id="A0A1Q3C1Q9"/>
<evidence type="ECO:0000313" key="9">
    <source>
        <dbReference type="Proteomes" id="UP000187406"/>
    </source>
</evidence>
<dbReference type="InterPro" id="IPR050913">
    <property type="entry name" value="AP2/ERF_ERF"/>
</dbReference>
<dbReference type="SMART" id="SM00380">
    <property type="entry name" value="AP2"/>
    <property type="match status" value="1"/>
</dbReference>
<keyword evidence="2" id="KW-0805">Transcription regulation</keyword>
<dbReference type="AlphaFoldDB" id="A0A1Q3C1Q9"/>
<dbReference type="Proteomes" id="UP000187406">
    <property type="component" value="Unassembled WGS sequence"/>
</dbReference>
<keyword evidence="4" id="KW-0804">Transcription</keyword>
<dbReference type="STRING" id="3775.A0A1Q3C1Q9"/>
<comment type="subcellular location">
    <subcellularLocation>
        <location evidence="1">Nucleus</location>
    </subcellularLocation>
</comment>
<keyword evidence="5" id="KW-0539">Nucleus</keyword>